<reference evidence="6 7" key="1">
    <citation type="submission" date="2015-01" db="EMBL/GenBank/DDBJ databases">
        <title>Evolution of Trichinella species and genotypes.</title>
        <authorList>
            <person name="Korhonen P.K."/>
            <person name="Edoardo P."/>
            <person name="Giuseppe L.R."/>
            <person name="Gasser R.B."/>
        </authorList>
    </citation>
    <scope>NUCLEOTIDE SEQUENCE [LARGE SCALE GENOMIC DNA]</scope>
    <source>
        <strain evidence="6">ISS141</strain>
    </source>
</reference>
<evidence type="ECO:0000256" key="5">
    <source>
        <dbReference type="ARBA" id="ARBA00039509"/>
    </source>
</evidence>
<proteinExistence type="inferred from homology"/>
<evidence type="ECO:0000256" key="1">
    <source>
        <dbReference type="ARBA" id="ARBA00004569"/>
    </source>
</evidence>
<feature type="non-terminal residue" evidence="6">
    <location>
        <position position="1"/>
    </location>
</feature>
<evidence type="ECO:0000256" key="2">
    <source>
        <dbReference type="ARBA" id="ARBA00023128"/>
    </source>
</evidence>
<comment type="subcellular location">
    <subcellularLocation>
        <location evidence="1">Mitochondrion intermembrane space</location>
    </subcellularLocation>
</comment>
<dbReference type="InterPro" id="IPR051040">
    <property type="entry name" value="COX23"/>
</dbReference>
<dbReference type="Proteomes" id="UP000054815">
    <property type="component" value="Unassembled WGS sequence"/>
</dbReference>
<gene>
    <name evidence="6" type="primary">Chchd7</name>
    <name evidence="6" type="ORF">T4E_4931</name>
</gene>
<comment type="similarity">
    <text evidence="4">Belongs to the CHCHD7 family.</text>
</comment>
<evidence type="ECO:0000313" key="7">
    <source>
        <dbReference type="Proteomes" id="UP000054815"/>
    </source>
</evidence>
<accession>A0A0V0XR21</accession>
<dbReference type="STRING" id="6337.A0A0V0XR21"/>
<name>A0A0V0XR21_TRIPS</name>
<dbReference type="GO" id="GO:0033108">
    <property type="term" value="P:mitochondrial respiratory chain complex assembly"/>
    <property type="evidence" value="ECO:0007669"/>
    <property type="project" value="TreeGrafter"/>
</dbReference>
<keyword evidence="2" id="KW-0496">Mitochondrion</keyword>
<keyword evidence="3" id="KW-1015">Disulfide bond</keyword>
<dbReference type="SUPFAM" id="SSF47072">
    <property type="entry name" value="Cysteine alpha-hairpin motif"/>
    <property type="match status" value="1"/>
</dbReference>
<comment type="caution">
    <text evidence="6">The sequence shown here is derived from an EMBL/GenBank/DDBJ whole genome shotgun (WGS) entry which is preliminary data.</text>
</comment>
<dbReference type="InterPro" id="IPR009069">
    <property type="entry name" value="Cys_alpha_HP_mot_SF"/>
</dbReference>
<sequence>LRTSLSMDKMKEIFTRINKRDHSVDDPCHEEAMISMKCLEMAKGCKRLCQLQFLNYNRCREFWKKVIQERRSKGIQPALPPPDEREEILAAYFRAHS</sequence>
<dbReference type="EMBL" id="JYDU01000164">
    <property type="protein sequence ID" value="KRX90486.1"/>
    <property type="molecule type" value="Genomic_DNA"/>
</dbReference>
<dbReference type="AlphaFoldDB" id="A0A0V0XR21"/>
<evidence type="ECO:0000256" key="4">
    <source>
        <dbReference type="ARBA" id="ARBA00038205"/>
    </source>
</evidence>
<protein>
    <recommendedName>
        <fullName evidence="5">Coiled-coil-helix-coiled-coil-helix domain-containing protein 7</fullName>
    </recommendedName>
</protein>
<organism evidence="6 7">
    <name type="scientific">Trichinella pseudospiralis</name>
    <name type="common">Parasitic roundworm</name>
    <dbReference type="NCBI Taxonomy" id="6337"/>
    <lineage>
        <taxon>Eukaryota</taxon>
        <taxon>Metazoa</taxon>
        <taxon>Ecdysozoa</taxon>
        <taxon>Nematoda</taxon>
        <taxon>Enoplea</taxon>
        <taxon>Dorylaimia</taxon>
        <taxon>Trichinellida</taxon>
        <taxon>Trichinellidae</taxon>
        <taxon>Trichinella</taxon>
    </lineage>
</organism>
<dbReference type="GO" id="GO:0005758">
    <property type="term" value="C:mitochondrial intermembrane space"/>
    <property type="evidence" value="ECO:0007669"/>
    <property type="project" value="UniProtKB-SubCell"/>
</dbReference>
<evidence type="ECO:0000256" key="3">
    <source>
        <dbReference type="ARBA" id="ARBA00023157"/>
    </source>
</evidence>
<evidence type="ECO:0000313" key="6">
    <source>
        <dbReference type="EMBL" id="KRX90486.1"/>
    </source>
</evidence>
<dbReference type="PANTHER" id="PTHR46811:SF1">
    <property type="entry name" value="COILED-COIL-HELIX-COILED-COIL-HELIX DOMAIN-CONTAINING PROTEIN 7"/>
    <property type="match status" value="1"/>
</dbReference>
<dbReference type="PANTHER" id="PTHR46811">
    <property type="entry name" value="COILED-COIL-HELIX-COILED-COIL-HELIX DOMAIN-CONTAINING PROTEIN 7"/>
    <property type="match status" value="1"/>
</dbReference>